<evidence type="ECO:0000256" key="10">
    <source>
        <dbReference type="ARBA" id="ARBA00023201"/>
    </source>
</evidence>
<evidence type="ECO:0000256" key="2">
    <source>
        <dbReference type="ARBA" id="ARBA00007193"/>
    </source>
</evidence>
<feature type="transmembrane region" description="Helical" evidence="13">
    <location>
        <begin position="372"/>
        <end position="392"/>
    </location>
</feature>
<evidence type="ECO:0000256" key="7">
    <source>
        <dbReference type="ARBA" id="ARBA00023053"/>
    </source>
</evidence>
<keyword evidence="8 12" id="KW-0406">Ion transport</keyword>
<comment type="similarity">
    <text evidence="2 12">Belongs to the amiloride-sensitive sodium channel (TC 1.A.6) family.</text>
</comment>
<keyword evidence="15" id="KW-1185">Reference proteome</keyword>
<proteinExistence type="inferred from homology"/>
<organism evidence="14 15">
    <name type="scientific">Melipona quadrifasciata</name>
    <dbReference type="NCBI Taxonomy" id="166423"/>
    <lineage>
        <taxon>Eukaryota</taxon>
        <taxon>Metazoa</taxon>
        <taxon>Ecdysozoa</taxon>
        <taxon>Arthropoda</taxon>
        <taxon>Hexapoda</taxon>
        <taxon>Insecta</taxon>
        <taxon>Pterygota</taxon>
        <taxon>Neoptera</taxon>
        <taxon>Endopterygota</taxon>
        <taxon>Hymenoptera</taxon>
        <taxon>Apocrita</taxon>
        <taxon>Aculeata</taxon>
        <taxon>Apoidea</taxon>
        <taxon>Anthophila</taxon>
        <taxon>Apidae</taxon>
        <taxon>Melipona</taxon>
    </lineage>
</organism>
<accession>A0A0M8ZWU1</accession>
<keyword evidence="11 12" id="KW-0407">Ion channel</keyword>
<evidence type="ECO:0000256" key="8">
    <source>
        <dbReference type="ARBA" id="ARBA00023065"/>
    </source>
</evidence>
<evidence type="ECO:0000313" key="15">
    <source>
        <dbReference type="Proteomes" id="UP000053105"/>
    </source>
</evidence>
<dbReference type="PANTHER" id="PTHR11690:SF247">
    <property type="entry name" value="PICKPOCKET 23, ISOFORM C"/>
    <property type="match status" value="1"/>
</dbReference>
<dbReference type="Pfam" id="PF00858">
    <property type="entry name" value="ASC"/>
    <property type="match status" value="1"/>
</dbReference>
<dbReference type="OrthoDB" id="6238402at2759"/>
<evidence type="ECO:0000256" key="12">
    <source>
        <dbReference type="RuleBase" id="RU000679"/>
    </source>
</evidence>
<keyword evidence="7" id="KW-0915">Sodium</keyword>
<evidence type="ECO:0000313" key="14">
    <source>
        <dbReference type="EMBL" id="KOX71676.1"/>
    </source>
</evidence>
<gene>
    <name evidence="14" type="ORF">WN51_03790</name>
</gene>
<keyword evidence="4 12" id="KW-0894">Sodium channel</keyword>
<dbReference type="InterPro" id="IPR001873">
    <property type="entry name" value="ENaC"/>
</dbReference>
<keyword evidence="5 12" id="KW-0812">Transmembrane</keyword>
<keyword evidence="9 13" id="KW-0472">Membrane</keyword>
<keyword evidence="6 13" id="KW-1133">Transmembrane helix</keyword>
<evidence type="ECO:0000256" key="3">
    <source>
        <dbReference type="ARBA" id="ARBA00022448"/>
    </source>
</evidence>
<sequence>MRYKYNPSLKELRSSLKYRTREYLLENSLHGVPYFVDPTRPKWERLIWFFLTFASLFAIAAIIVIILDKFQTDPTITGLDTITEHIDIEFPQVFICFDWFHLNHSDVPEITFRVQNEMYMYEELYNWTFGKSIDSQSYPAVYKNRNNFRRTFKTMAPDCDSLISDCVYRGVNKSCNVLFTKVSTAVGICCKSRNLEPLRFIDPSWSLEFEISSTSFPLRVYYTEQNVESPKPDERPAVKAYFPIDVEFIVHITYTTPDIRYLSLGQRKCYSKQDIILNFNDCEINCLTDKLLKECRCSPWFLSFNQKEECPPSKYSCLYHVNMDATQCSCWLSCDHASYDVMQIQASPKSTNRITLRNWPTALYKREMRFGYLDLLVSFGGIAGLFLGYSLIVNIEIGYYFTLRTYCGAVVQSSREQHRIVTIHIVEKIPRKANVNQIYYPYVD</sequence>
<dbReference type="GO" id="GO:0015280">
    <property type="term" value="F:ligand-gated sodium channel activity"/>
    <property type="evidence" value="ECO:0007669"/>
    <property type="project" value="TreeGrafter"/>
</dbReference>
<dbReference type="Gene3D" id="1.10.287.770">
    <property type="entry name" value="YojJ-like"/>
    <property type="match status" value="1"/>
</dbReference>
<dbReference type="AlphaFoldDB" id="A0A0M8ZWU1"/>
<name>A0A0M8ZWU1_9HYME</name>
<keyword evidence="3 12" id="KW-0813">Transport</keyword>
<evidence type="ECO:0000256" key="11">
    <source>
        <dbReference type="ARBA" id="ARBA00023303"/>
    </source>
</evidence>
<evidence type="ECO:0000256" key="5">
    <source>
        <dbReference type="ARBA" id="ARBA00022692"/>
    </source>
</evidence>
<dbReference type="PANTHER" id="PTHR11690">
    <property type="entry name" value="AMILORIDE-SENSITIVE SODIUM CHANNEL-RELATED"/>
    <property type="match status" value="1"/>
</dbReference>
<reference evidence="14 15" key="1">
    <citation type="submission" date="2015-07" db="EMBL/GenBank/DDBJ databases">
        <title>The genome of Melipona quadrifasciata.</title>
        <authorList>
            <person name="Pan H."/>
            <person name="Kapheim K."/>
        </authorList>
    </citation>
    <scope>NUCLEOTIDE SEQUENCE [LARGE SCALE GENOMIC DNA]</scope>
    <source>
        <strain evidence="14">0111107301</strain>
        <tissue evidence="14">Whole body</tissue>
    </source>
</reference>
<keyword evidence="10 12" id="KW-0739">Sodium transport</keyword>
<evidence type="ECO:0000256" key="9">
    <source>
        <dbReference type="ARBA" id="ARBA00023136"/>
    </source>
</evidence>
<evidence type="ECO:0000256" key="1">
    <source>
        <dbReference type="ARBA" id="ARBA00004141"/>
    </source>
</evidence>
<evidence type="ECO:0000256" key="13">
    <source>
        <dbReference type="SAM" id="Phobius"/>
    </source>
</evidence>
<dbReference type="GO" id="GO:0005886">
    <property type="term" value="C:plasma membrane"/>
    <property type="evidence" value="ECO:0007669"/>
    <property type="project" value="TreeGrafter"/>
</dbReference>
<evidence type="ECO:0000256" key="4">
    <source>
        <dbReference type="ARBA" id="ARBA00022461"/>
    </source>
</evidence>
<evidence type="ECO:0000256" key="6">
    <source>
        <dbReference type="ARBA" id="ARBA00022989"/>
    </source>
</evidence>
<comment type="subcellular location">
    <subcellularLocation>
        <location evidence="1">Membrane</location>
        <topology evidence="1">Multi-pass membrane protein</topology>
    </subcellularLocation>
</comment>
<dbReference type="Proteomes" id="UP000053105">
    <property type="component" value="Unassembled WGS sequence"/>
</dbReference>
<dbReference type="EMBL" id="KQ435833">
    <property type="protein sequence ID" value="KOX71676.1"/>
    <property type="molecule type" value="Genomic_DNA"/>
</dbReference>
<dbReference type="STRING" id="166423.A0A0M8ZWU1"/>
<feature type="transmembrane region" description="Helical" evidence="13">
    <location>
        <begin position="46"/>
        <end position="67"/>
    </location>
</feature>
<protein>
    <submittedName>
        <fullName evidence="14">Sodium channel protein Nach</fullName>
    </submittedName>
</protein>